<dbReference type="VEuPathDB" id="VectorBase:HLOH_058576"/>
<organism evidence="8 9">
    <name type="scientific">Haemaphysalis longicornis</name>
    <name type="common">Bush tick</name>
    <dbReference type="NCBI Taxonomy" id="44386"/>
    <lineage>
        <taxon>Eukaryota</taxon>
        <taxon>Metazoa</taxon>
        <taxon>Ecdysozoa</taxon>
        <taxon>Arthropoda</taxon>
        <taxon>Chelicerata</taxon>
        <taxon>Arachnida</taxon>
        <taxon>Acari</taxon>
        <taxon>Parasitiformes</taxon>
        <taxon>Ixodida</taxon>
        <taxon>Ixodoidea</taxon>
        <taxon>Ixodidae</taxon>
        <taxon>Haemaphysalinae</taxon>
        <taxon>Haemaphysalis</taxon>
    </lineage>
</organism>
<dbReference type="InterPro" id="IPR050726">
    <property type="entry name" value="mGluR"/>
</dbReference>
<dbReference type="Gene3D" id="3.40.50.2300">
    <property type="match status" value="2"/>
</dbReference>
<accession>A0A9J6GMB1</accession>
<dbReference type="InterPro" id="IPR000337">
    <property type="entry name" value="GPCR_3"/>
</dbReference>
<dbReference type="SUPFAM" id="SSF53822">
    <property type="entry name" value="Periplasmic binding protein-like I"/>
    <property type="match status" value="1"/>
</dbReference>
<gene>
    <name evidence="8" type="ORF">HPB48_006584</name>
</gene>
<keyword evidence="4" id="KW-0472">Membrane</keyword>
<dbReference type="GO" id="GO:0016020">
    <property type="term" value="C:membrane"/>
    <property type="evidence" value="ECO:0007669"/>
    <property type="project" value="UniProtKB-SubCell"/>
</dbReference>
<dbReference type="InterPro" id="IPR028082">
    <property type="entry name" value="Peripla_BP_I"/>
</dbReference>
<evidence type="ECO:0000256" key="3">
    <source>
        <dbReference type="ARBA" id="ARBA00022989"/>
    </source>
</evidence>
<reference evidence="8 9" key="1">
    <citation type="journal article" date="2020" name="Cell">
        <title>Large-Scale Comparative Analyses of Tick Genomes Elucidate Their Genetic Diversity and Vector Capacities.</title>
        <authorList>
            <consortium name="Tick Genome and Microbiome Consortium (TIGMIC)"/>
            <person name="Jia N."/>
            <person name="Wang J."/>
            <person name="Shi W."/>
            <person name="Du L."/>
            <person name="Sun Y."/>
            <person name="Zhan W."/>
            <person name="Jiang J.F."/>
            <person name="Wang Q."/>
            <person name="Zhang B."/>
            <person name="Ji P."/>
            <person name="Bell-Sakyi L."/>
            <person name="Cui X.M."/>
            <person name="Yuan T.T."/>
            <person name="Jiang B.G."/>
            <person name="Yang W.F."/>
            <person name="Lam T.T."/>
            <person name="Chang Q.C."/>
            <person name="Ding S.J."/>
            <person name="Wang X.J."/>
            <person name="Zhu J.G."/>
            <person name="Ruan X.D."/>
            <person name="Zhao L."/>
            <person name="Wei J.T."/>
            <person name="Ye R.Z."/>
            <person name="Que T.C."/>
            <person name="Du C.H."/>
            <person name="Zhou Y.H."/>
            <person name="Cheng J.X."/>
            <person name="Dai P.F."/>
            <person name="Guo W.B."/>
            <person name="Han X.H."/>
            <person name="Huang E.J."/>
            <person name="Li L.F."/>
            <person name="Wei W."/>
            <person name="Gao Y.C."/>
            <person name="Liu J.Z."/>
            <person name="Shao H.Z."/>
            <person name="Wang X."/>
            <person name="Wang C.C."/>
            <person name="Yang T.C."/>
            <person name="Huo Q.B."/>
            <person name="Li W."/>
            <person name="Chen H.Y."/>
            <person name="Chen S.E."/>
            <person name="Zhou L.G."/>
            <person name="Ni X.B."/>
            <person name="Tian J.H."/>
            <person name="Sheng Y."/>
            <person name="Liu T."/>
            <person name="Pan Y.S."/>
            <person name="Xia L.Y."/>
            <person name="Li J."/>
            <person name="Zhao F."/>
            <person name="Cao W.C."/>
        </authorList>
    </citation>
    <scope>NUCLEOTIDE SEQUENCE [LARGE SCALE GENOMIC DNA]</scope>
    <source>
        <strain evidence="8">HaeL-2018</strain>
    </source>
</reference>
<evidence type="ECO:0000313" key="9">
    <source>
        <dbReference type="Proteomes" id="UP000821853"/>
    </source>
</evidence>
<comment type="subcellular location">
    <subcellularLocation>
        <location evidence="1">Membrane</location>
        <topology evidence="1">Multi-pass membrane protein</topology>
    </subcellularLocation>
</comment>
<dbReference type="Pfam" id="PF01094">
    <property type="entry name" value="ANF_receptor"/>
    <property type="match status" value="1"/>
</dbReference>
<feature type="domain" description="Receptor ligand binding region" evidence="7">
    <location>
        <begin position="39"/>
        <end position="222"/>
    </location>
</feature>
<keyword evidence="3" id="KW-1133">Transmembrane helix</keyword>
<keyword evidence="6" id="KW-0325">Glycoprotein</keyword>
<dbReference type="OrthoDB" id="6496991at2759"/>
<evidence type="ECO:0000313" key="8">
    <source>
        <dbReference type="EMBL" id="KAH9376499.1"/>
    </source>
</evidence>
<dbReference type="FunFam" id="3.40.50.2300:FF:000145">
    <property type="entry name" value="Glutamate receptor, metabotropic"/>
    <property type="match status" value="1"/>
</dbReference>
<keyword evidence="5" id="KW-0675">Receptor</keyword>
<dbReference type="EMBL" id="JABSTR010000008">
    <property type="protein sequence ID" value="KAH9376499.1"/>
    <property type="molecule type" value="Genomic_DNA"/>
</dbReference>
<evidence type="ECO:0000256" key="6">
    <source>
        <dbReference type="ARBA" id="ARBA00023180"/>
    </source>
</evidence>
<dbReference type="InterPro" id="IPR001828">
    <property type="entry name" value="ANF_lig-bd_rcpt"/>
</dbReference>
<dbReference type="OMA" id="PHANEVP"/>
<keyword evidence="2" id="KW-0812">Transmembrane</keyword>
<dbReference type="PRINTS" id="PR00248">
    <property type="entry name" value="GPCRMGR"/>
</dbReference>
<protein>
    <recommendedName>
        <fullName evidence="7">Receptor ligand binding region domain-containing protein</fullName>
    </recommendedName>
</protein>
<evidence type="ECO:0000259" key="7">
    <source>
        <dbReference type="Pfam" id="PF01094"/>
    </source>
</evidence>
<dbReference type="GO" id="GO:0004930">
    <property type="term" value="F:G protein-coupled receptor activity"/>
    <property type="evidence" value="ECO:0007669"/>
    <property type="project" value="InterPro"/>
</dbReference>
<comment type="caution">
    <text evidence="8">The sequence shown here is derived from an EMBL/GenBank/DDBJ whole genome shotgun (WGS) entry which is preliminary data.</text>
</comment>
<sequence length="262" mass="29941">MYVPSAHDTGKKFWSLALMRSVKFSERKFPSQVFLYADTAKVSFFSTSPELSNKQRFEFFLRTVPSDKNQVHAMVEIVKLLGWTYVSIVYEESNYGIKAFNELEEQLRNQNICIAVKEKLTKDSGLGTDDSYNTIVQNLLTKQRARGVIVFGSDQEVAGVMRAVRRQNATGHFTWIGSDGWSARALVSEGNEPQVEGTLSVQPRAHPVAGFDRYFRSLTPDNNHRNPWFIEFWEHFFRLVHADVISPRDDELPSFARVAPVP</sequence>
<evidence type="ECO:0000256" key="4">
    <source>
        <dbReference type="ARBA" id="ARBA00023136"/>
    </source>
</evidence>
<evidence type="ECO:0000256" key="2">
    <source>
        <dbReference type="ARBA" id="ARBA00022692"/>
    </source>
</evidence>
<keyword evidence="9" id="KW-1185">Reference proteome</keyword>
<proteinExistence type="predicted"/>
<evidence type="ECO:0000256" key="1">
    <source>
        <dbReference type="ARBA" id="ARBA00004141"/>
    </source>
</evidence>
<dbReference type="PANTHER" id="PTHR24060">
    <property type="entry name" value="METABOTROPIC GLUTAMATE RECEPTOR"/>
    <property type="match status" value="1"/>
</dbReference>
<evidence type="ECO:0000256" key="5">
    <source>
        <dbReference type="ARBA" id="ARBA00023170"/>
    </source>
</evidence>
<dbReference type="AlphaFoldDB" id="A0A9J6GMB1"/>
<dbReference type="Proteomes" id="UP000821853">
    <property type="component" value="Unassembled WGS sequence"/>
</dbReference>
<name>A0A9J6GMB1_HAELO</name>